<reference evidence="4" key="1">
    <citation type="journal article" date="2020" name="Stud. Mycol.">
        <title>101 Dothideomycetes genomes: a test case for predicting lifestyles and emergence of pathogens.</title>
        <authorList>
            <person name="Haridas S."/>
            <person name="Albert R."/>
            <person name="Binder M."/>
            <person name="Bloem J."/>
            <person name="Labutti K."/>
            <person name="Salamov A."/>
            <person name="Andreopoulos B."/>
            <person name="Baker S."/>
            <person name="Barry K."/>
            <person name="Bills G."/>
            <person name="Bluhm B."/>
            <person name="Cannon C."/>
            <person name="Castanera R."/>
            <person name="Culley D."/>
            <person name="Daum C."/>
            <person name="Ezra D."/>
            <person name="Gonzalez J."/>
            <person name="Henrissat B."/>
            <person name="Kuo A."/>
            <person name="Liang C."/>
            <person name="Lipzen A."/>
            <person name="Lutzoni F."/>
            <person name="Magnuson J."/>
            <person name="Mondo S."/>
            <person name="Nolan M."/>
            <person name="Ohm R."/>
            <person name="Pangilinan J."/>
            <person name="Park H.-J."/>
            <person name="Ramirez L."/>
            <person name="Alfaro M."/>
            <person name="Sun H."/>
            <person name="Tritt A."/>
            <person name="Yoshinaga Y."/>
            <person name="Zwiers L.-H."/>
            <person name="Turgeon B."/>
            <person name="Goodwin S."/>
            <person name="Spatafora J."/>
            <person name="Crous P."/>
            <person name="Grigoriev I."/>
        </authorList>
    </citation>
    <scope>NUCLEOTIDE SEQUENCE</scope>
    <source>
        <strain evidence="4">SCOH1-5</strain>
    </source>
</reference>
<dbReference type="GO" id="GO:0006270">
    <property type="term" value="P:DNA replication initiation"/>
    <property type="evidence" value="ECO:0007669"/>
    <property type="project" value="TreeGrafter"/>
</dbReference>
<dbReference type="PANTHER" id="PTHR13561">
    <property type="entry name" value="DNA REPLICATION REGULATOR DPB11-RELATED"/>
    <property type="match status" value="1"/>
</dbReference>
<name>A0A6A6FT37_9PEZI</name>
<feature type="domain" description="BRCT" evidence="3">
    <location>
        <begin position="99"/>
        <end position="188"/>
    </location>
</feature>
<evidence type="ECO:0000259" key="3">
    <source>
        <dbReference type="PROSITE" id="PS50172"/>
    </source>
</evidence>
<feature type="domain" description="BRCT" evidence="3">
    <location>
        <begin position="300"/>
        <end position="397"/>
    </location>
</feature>
<dbReference type="GO" id="GO:0033314">
    <property type="term" value="P:mitotic DNA replication checkpoint signaling"/>
    <property type="evidence" value="ECO:0007669"/>
    <property type="project" value="TreeGrafter"/>
</dbReference>
<dbReference type="Proteomes" id="UP000799539">
    <property type="component" value="Unassembled WGS sequence"/>
</dbReference>
<evidence type="ECO:0000313" key="4">
    <source>
        <dbReference type="EMBL" id="KAF2216652.1"/>
    </source>
</evidence>
<gene>
    <name evidence="4" type="ORF">CERZMDRAFT_33861</name>
</gene>
<dbReference type="PANTHER" id="PTHR13561:SF20">
    <property type="entry name" value="DNA TOPOISOMERASE 2-BINDING PROTEIN 1"/>
    <property type="match status" value="1"/>
</dbReference>
<dbReference type="SUPFAM" id="SSF52113">
    <property type="entry name" value="BRCT domain"/>
    <property type="match status" value="4"/>
</dbReference>
<feature type="domain" description="BRCT" evidence="3">
    <location>
        <begin position="404"/>
        <end position="494"/>
    </location>
</feature>
<protein>
    <recommendedName>
        <fullName evidence="3">BRCT domain-containing protein</fullName>
    </recommendedName>
</protein>
<dbReference type="GO" id="GO:0007095">
    <property type="term" value="P:mitotic G2 DNA damage checkpoint signaling"/>
    <property type="evidence" value="ECO:0007669"/>
    <property type="project" value="TreeGrafter"/>
</dbReference>
<dbReference type="InterPro" id="IPR036420">
    <property type="entry name" value="BRCT_dom_sf"/>
</dbReference>
<accession>A0A6A6FT37</accession>
<dbReference type="PROSITE" id="PS50172">
    <property type="entry name" value="BRCT"/>
    <property type="match status" value="4"/>
</dbReference>
<feature type="compositionally biased region" description="Polar residues" evidence="2">
    <location>
        <begin position="508"/>
        <end position="518"/>
    </location>
</feature>
<proteinExistence type="predicted"/>
<organism evidence="4 5">
    <name type="scientific">Cercospora zeae-maydis SCOH1-5</name>
    <dbReference type="NCBI Taxonomy" id="717836"/>
    <lineage>
        <taxon>Eukaryota</taxon>
        <taxon>Fungi</taxon>
        <taxon>Dikarya</taxon>
        <taxon>Ascomycota</taxon>
        <taxon>Pezizomycotina</taxon>
        <taxon>Dothideomycetes</taxon>
        <taxon>Dothideomycetidae</taxon>
        <taxon>Mycosphaerellales</taxon>
        <taxon>Mycosphaerellaceae</taxon>
        <taxon>Cercospora</taxon>
    </lineage>
</organism>
<dbReference type="Pfam" id="PF12738">
    <property type="entry name" value="PTCB-BRCT"/>
    <property type="match status" value="3"/>
</dbReference>
<feature type="domain" description="BRCT" evidence="3">
    <location>
        <begin position="4"/>
        <end position="79"/>
    </location>
</feature>
<keyword evidence="5" id="KW-1185">Reference proteome</keyword>
<dbReference type="AlphaFoldDB" id="A0A6A6FT37"/>
<feature type="region of interest" description="Disordered" evidence="2">
    <location>
        <begin position="208"/>
        <end position="237"/>
    </location>
</feature>
<evidence type="ECO:0000256" key="2">
    <source>
        <dbReference type="SAM" id="MobiDB-lite"/>
    </source>
</evidence>
<dbReference type="CDD" id="cd17731">
    <property type="entry name" value="BRCT_TopBP1_rpt2_like"/>
    <property type="match status" value="1"/>
</dbReference>
<sequence length="528" mass="59234">MATTDQLPLQGVVLCCTSLVQDVRTRIADMAVQMGATHKLDLTSEVTHLLVGSITTPKYRYVAKERPDIKVLDPEFVVRVRDAWIEGGEVDVRRLEDESRMKTFAGLEMCLTGFGDVVHRKELERVCQEQGARWSADLTKQVTHLIAAKPEGAKYMHAKQWGVTVVSLKWYEDSLVRGMAVDESYYACEIPLEEQGIGAFRTMPKRASLGKRGREAGEVTNANDDKRKRLRKSASMRLGEQSQSLWQSMSQHELQVDNTVIDVWNEMNDESQTLRDSIGPGAKPRPGNATESIEREAAEKLHGLFSGLFILIHGFASAKTEKLRSVVTANGATVVDTPEDLERAPESRHFRSQRLLVPHAQPTELPIVPPGTTLVTEWWVERCLHFKQELDPEQDVLSQPMQGKQISEFANLVISSTGFNSVDLRMSAETIKLTGAQYEQQLSAGTSVLICASEAMKKEKAFYASKHSIPVVHQQWLWDSLQSRTRKSYAPYLLDLSQYSFSQFSQSTNSPATSNNLTARGPRDQVRR</sequence>
<dbReference type="OrthoDB" id="251770at2759"/>
<dbReference type="InterPro" id="IPR001357">
    <property type="entry name" value="BRCT_dom"/>
</dbReference>
<feature type="region of interest" description="Disordered" evidence="2">
    <location>
        <begin position="505"/>
        <end position="528"/>
    </location>
</feature>
<evidence type="ECO:0000256" key="1">
    <source>
        <dbReference type="ARBA" id="ARBA00022737"/>
    </source>
</evidence>
<dbReference type="InterPro" id="IPR059215">
    <property type="entry name" value="BRCT2_TopBP1-like"/>
</dbReference>
<dbReference type="Gene3D" id="3.40.50.10190">
    <property type="entry name" value="BRCT domain"/>
    <property type="match status" value="4"/>
</dbReference>
<evidence type="ECO:0000313" key="5">
    <source>
        <dbReference type="Proteomes" id="UP000799539"/>
    </source>
</evidence>
<feature type="compositionally biased region" description="Basic and acidic residues" evidence="2">
    <location>
        <begin position="212"/>
        <end position="227"/>
    </location>
</feature>
<dbReference type="EMBL" id="ML992664">
    <property type="protein sequence ID" value="KAF2216652.1"/>
    <property type="molecule type" value="Genomic_DNA"/>
</dbReference>
<dbReference type="SMART" id="SM00292">
    <property type="entry name" value="BRCT"/>
    <property type="match status" value="4"/>
</dbReference>
<dbReference type="CDD" id="cd18433">
    <property type="entry name" value="BRCT_Rad4_rpt3"/>
    <property type="match status" value="1"/>
</dbReference>
<keyword evidence="1" id="KW-0677">Repeat</keyword>